<name>A0ABV3XD33_9ACTN</name>
<reference evidence="1 2" key="1">
    <citation type="submission" date="2024-06" db="EMBL/GenBank/DDBJ databases">
        <title>Draft genome sequence of Geodermatophilus badlandi, a novel member of the Geodermatophilaceae isolated from badland sedimentary rocks in the Red desert, Wyoming, USA.</title>
        <authorList>
            <person name="Ben Tekaya S."/>
            <person name="Nouioui I."/>
            <person name="Flores G.M."/>
            <person name="Shaal M.N."/>
            <person name="Bredoire F."/>
            <person name="Basile F."/>
            <person name="Van Diepen L."/>
            <person name="Ward N.L."/>
        </authorList>
    </citation>
    <scope>NUCLEOTIDE SEQUENCE [LARGE SCALE GENOMIC DNA]</scope>
    <source>
        <strain evidence="1 2">WL48A</strain>
    </source>
</reference>
<dbReference type="Proteomes" id="UP001560045">
    <property type="component" value="Unassembled WGS sequence"/>
</dbReference>
<comment type="caution">
    <text evidence="1">The sequence shown here is derived from an EMBL/GenBank/DDBJ whole genome shotgun (WGS) entry which is preliminary data.</text>
</comment>
<dbReference type="EMBL" id="JBFNXQ010000021">
    <property type="protein sequence ID" value="MEX5718462.1"/>
    <property type="molecule type" value="Genomic_DNA"/>
</dbReference>
<evidence type="ECO:0000313" key="1">
    <source>
        <dbReference type="EMBL" id="MEX5718462.1"/>
    </source>
</evidence>
<proteinExistence type="predicted"/>
<gene>
    <name evidence="1" type="ORF">ABQ292_08810</name>
</gene>
<sequence>MTGQAGRENIINVIEETFQDELGPDLISNSFRLSRRELYRLYEAHEAYIDREPELEPSPGTLRPYVPTALLPPGKYRAHLLEGTGAAFLRSIEEIDDSVSALHRLLLYCHSIALLNPLVYITDQIRLAEDALEEDHPLRLQVANYLSWISFIRPLLNSGAVVLLENRSASFSGYGRLDDVRLKEAIIEDTLAAGDFTDIEDHRDPAHVDEFTRRAPIDAAVDILSHEQAVNESYGFATDYFFPRRYFARALQALLATSGPKNDPRAESPSLFSGLLDSVRILTLSSLPLPDFEISVKDILAVRSGDEFTDWRIALGRALDKVWILSDQALLDEEAQLRIIQEELRNEMRHLESKVGRSRYLEEARRGKLSFLAGVVAALSISNWFDPTAGIVSLGARTAFERLWQLRKSRQYNAKAALMNHYLCISSAARNTEHSI</sequence>
<dbReference type="RefSeq" id="WP_369205337.1">
    <property type="nucleotide sequence ID" value="NZ_JBFNXQ010000021.1"/>
</dbReference>
<evidence type="ECO:0000313" key="2">
    <source>
        <dbReference type="Proteomes" id="UP001560045"/>
    </source>
</evidence>
<organism evidence="1 2">
    <name type="scientific">Geodermatophilus maliterrae</name>
    <dbReference type="NCBI Taxonomy" id="3162531"/>
    <lineage>
        <taxon>Bacteria</taxon>
        <taxon>Bacillati</taxon>
        <taxon>Actinomycetota</taxon>
        <taxon>Actinomycetes</taxon>
        <taxon>Geodermatophilales</taxon>
        <taxon>Geodermatophilaceae</taxon>
        <taxon>Geodermatophilus</taxon>
    </lineage>
</organism>
<accession>A0ABV3XD33</accession>
<keyword evidence="2" id="KW-1185">Reference proteome</keyword>
<protein>
    <submittedName>
        <fullName evidence="1">Uncharacterized protein</fullName>
    </submittedName>
</protein>